<organism evidence="2 3">
    <name type="scientific">Corynebacterium matruchotii ATCC 33806</name>
    <dbReference type="NCBI Taxonomy" id="566549"/>
    <lineage>
        <taxon>Bacteria</taxon>
        <taxon>Bacillati</taxon>
        <taxon>Actinomycetota</taxon>
        <taxon>Actinomycetes</taxon>
        <taxon>Mycobacteriales</taxon>
        <taxon>Corynebacteriaceae</taxon>
        <taxon>Corynebacterium</taxon>
    </lineage>
</organism>
<dbReference type="EMBL" id="ACEB01000007">
    <property type="protein sequence ID" value="EEG27725.1"/>
    <property type="molecule type" value="Genomic_DNA"/>
</dbReference>
<dbReference type="GO" id="GO:0006355">
    <property type="term" value="P:regulation of DNA-templated transcription"/>
    <property type="evidence" value="ECO:0007669"/>
    <property type="project" value="InterPro"/>
</dbReference>
<evidence type="ECO:0008006" key="4">
    <source>
        <dbReference type="Google" id="ProtNLM"/>
    </source>
</evidence>
<evidence type="ECO:0000256" key="1">
    <source>
        <dbReference type="SAM" id="MobiDB-lite"/>
    </source>
</evidence>
<evidence type="ECO:0000313" key="3">
    <source>
        <dbReference type="Proteomes" id="UP000006247"/>
    </source>
</evidence>
<dbReference type="Proteomes" id="UP000006247">
    <property type="component" value="Unassembled WGS sequence"/>
</dbReference>
<comment type="caution">
    <text evidence="2">The sequence shown here is derived from an EMBL/GenBank/DDBJ whole genome shotgun (WGS) entry which is preliminary data.</text>
</comment>
<protein>
    <recommendedName>
        <fullName evidence="4">Ribbon-helix-helix protein, CopG family</fullName>
    </recommendedName>
</protein>
<feature type="region of interest" description="Disordered" evidence="1">
    <location>
        <begin position="1"/>
        <end position="41"/>
    </location>
</feature>
<gene>
    <name evidence="2" type="ORF">CORMATOL_00750</name>
</gene>
<dbReference type="InterPro" id="IPR010985">
    <property type="entry name" value="Ribbon_hlx_hlx"/>
</dbReference>
<dbReference type="AlphaFoldDB" id="C0E1A0"/>
<dbReference type="Gene3D" id="1.10.1220.10">
    <property type="entry name" value="Met repressor-like"/>
    <property type="match status" value="1"/>
</dbReference>
<dbReference type="InterPro" id="IPR013321">
    <property type="entry name" value="Arc_rbn_hlx_hlx"/>
</dbReference>
<evidence type="ECO:0000313" key="2">
    <source>
        <dbReference type="EMBL" id="EEG27725.1"/>
    </source>
</evidence>
<dbReference type="RefSeq" id="WP_005520161.1">
    <property type="nucleotide sequence ID" value="NZ_EQ973328.1"/>
</dbReference>
<accession>C0E1A0</accession>
<name>C0E1A0_9CORY</name>
<dbReference type="SUPFAM" id="SSF47598">
    <property type="entry name" value="Ribbon-helix-helix"/>
    <property type="match status" value="1"/>
</dbReference>
<sequence length="86" mass="9745">MTAKKKNRLAATLRSPAAQQPTPTPVKETLQSTKTSSKSRRTTIYLSDHTWRELKKATVDDGSNVSEVIEELVKKYLADRQTRTQK</sequence>
<proteinExistence type="predicted"/>
<dbReference type="HOGENOM" id="CLU_2600100_0_0_11"/>
<reference evidence="2 3" key="1">
    <citation type="submission" date="2009-01" db="EMBL/GenBank/DDBJ databases">
        <authorList>
            <person name="Fulton L."/>
            <person name="Clifton S."/>
            <person name="Chinwalla A.T."/>
            <person name="Mitreva M."/>
            <person name="Sodergren E."/>
            <person name="Weinstock G."/>
            <person name="Clifton S."/>
            <person name="Dooling D.J."/>
            <person name="Fulton B."/>
            <person name="Minx P."/>
            <person name="Pepin K.H."/>
            <person name="Johnson M."/>
            <person name="Bhonagiri V."/>
            <person name="Nash W.E."/>
            <person name="Mardis E.R."/>
            <person name="Wilson R.K."/>
        </authorList>
    </citation>
    <scope>NUCLEOTIDE SEQUENCE [LARGE SCALE GENOMIC DNA]</scope>
    <source>
        <strain evidence="2 3">ATCC 33806</strain>
    </source>
</reference>